<dbReference type="EMBL" id="QOQD01000015">
    <property type="protein sequence ID" value="RCL72249.1"/>
    <property type="molecule type" value="Genomic_DNA"/>
</dbReference>
<dbReference type="PROSITE" id="PS51819">
    <property type="entry name" value="VOC"/>
    <property type="match status" value="1"/>
</dbReference>
<dbReference type="SUPFAM" id="SSF54593">
    <property type="entry name" value="Glyoxalase/Bleomycin resistance protein/Dihydroxybiphenyl dioxygenase"/>
    <property type="match status" value="1"/>
</dbReference>
<proteinExistence type="predicted"/>
<protein>
    <submittedName>
        <fullName evidence="2">VOC family protein</fullName>
    </submittedName>
</protein>
<evidence type="ECO:0000313" key="3">
    <source>
        <dbReference type="Proteomes" id="UP000253570"/>
    </source>
</evidence>
<comment type="caution">
    <text evidence="2">The sequence shown here is derived from an EMBL/GenBank/DDBJ whole genome shotgun (WGS) entry which is preliminary data.</text>
</comment>
<reference evidence="2 3" key="1">
    <citation type="journal article" date="2018" name="Microbiome">
        <title>Fine metagenomic profile of the Mediterranean stratified and mixed water columns revealed by assembly and recruitment.</title>
        <authorList>
            <person name="Haro-Moreno J.M."/>
            <person name="Lopez-Perez M."/>
            <person name="De La Torre J.R."/>
            <person name="Picazo A."/>
            <person name="Camacho A."/>
            <person name="Rodriguez-Valera F."/>
        </authorList>
    </citation>
    <scope>NUCLEOTIDE SEQUENCE [LARGE SCALE GENOMIC DNA]</scope>
    <source>
        <strain evidence="2">MED-G57</strain>
    </source>
</reference>
<sequence length="151" mass="17527">MIKTTGVLHHTVSVSDTVVSKKFYEDVLGFTTIQHVPQIDMVFMRCGEDFVNLTKSKTPIRSNNNDDFLVHNAYKIEVSKYDHAKKFISDLGIKIIHEEHRYEGIFHGKQFYFHDPDRNVIEINALEKVTDGFSDEQISDDDYKVFPNLKT</sequence>
<dbReference type="CDD" id="cd06587">
    <property type="entry name" value="VOC"/>
    <property type="match status" value="1"/>
</dbReference>
<dbReference type="Gene3D" id="3.10.180.10">
    <property type="entry name" value="2,3-Dihydroxybiphenyl 1,2-Dioxygenase, domain 1"/>
    <property type="match status" value="1"/>
</dbReference>
<organism evidence="2 3">
    <name type="scientific">PS1 clade bacterium</name>
    <dbReference type="NCBI Taxonomy" id="2175152"/>
    <lineage>
        <taxon>Bacteria</taxon>
        <taxon>Pseudomonadati</taxon>
        <taxon>Pseudomonadota</taxon>
        <taxon>Alphaproteobacteria</taxon>
        <taxon>PS1 clade</taxon>
    </lineage>
</organism>
<evidence type="ECO:0000313" key="2">
    <source>
        <dbReference type="EMBL" id="RCL72249.1"/>
    </source>
</evidence>
<dbReference type="InterPro" id="IPR029068">
    <property type="entry name" value="Glyas_Bleomycin-R_OHBP_Dase"/>
</dbReference>
<dbReference type="Pfam" id="PF00903">
    <property type="entry name" value="Glyoxalase"/>
    <property type="match status" value="1"/>
</dbReference>
<gene>
    <name evidence="2" type="ORF">DBW71_05530</name>
</gene>
<accession>A0A368DK92</accession>
<dbReference type="InterPro" id="IPR037523">
    <property type="entry name" value="VOC_core"/>
</dbReference>
<name>A0A368DK92_9PROT</name>
<dbReference type="InterPro" id="IPR004360">
    <property type="entry name" value="Glyas_Fos-R_dOase_dom"/>
</dbReference>
<evidence type="ECO:0000259" key="1">
    <source>
        <dbReference type="PROSITE" id="PS51819"/>
    </source>
</evidence>
<dbReference type="Proteomes" id="UP000253570">
    <property type="component" value="Unassembled WGS sequence"/>
</dbReference>
<feature type="domain" description="VOC" evidence="1">
    <location>
        <begin position="6"/>
        <end position="126"/>
    </location>
</feature>
<dbReference type="AlphaFoldDB" id="A0A368DK92"/>